<dbReference type="Proteomes" id="UP000033188">
    <property type="component" value="Chromosome 3"/>
</dbReference>
<protein>
    <submittedName>
        <fullName evidence="1">Uncharacterized protein</fullName>
    </submittedName>
</protein>
<dbReference type="GO" id="GO:0005634">
    <property type="term" value="C:nucleus"/>
    <property type="evidence" value="ECO:0007669"/>
    <property type="project" value="TreeGrafter"/>
</dbReference>
<dbReference type="OrthoDB" id="420195at2759"/>
<proteinExistence type="predicted"/>
<accession>A0A061D9Y2</accession>
<dbReference type="STRING" id="5866.A0A061D9Y2"/>
<dbReference type="VEuPathDB" id="PiroplasmaDB:BBBOND_0306810"/>
<reference evidence="2" key="1">
    <citation type="journal article" date="2014" name="Nucleic Acids Res.">
        <title>The evolutionary dynamics of variant antigen genes in Babesia reveal a history of genomic innovation underlying host-parasite interaction.</title>
        <authorList>
            <person name="Jackson A.P."/>
            <person name="Otto T.D."/>
            <person name="Darby A."/>
            <person name="Ramaprasad A."/>
            <person name="Xia D."/>
            <person name="Echaide I.E."/>
            <person name="Farber M."/>
            <person name="Gahlot S."/>
            <person name="Gamble J."/>
            <person name="Gupta D."/>
            <person name="Gupta Y."/>
            <person name="Jackson L."/>
            <person name="Malandrin L."/>
            <person name="Malas T.B."/>
            <person name="Moussa E."/>
            <person name="Nair M."/>
            <person name="Reid A.J."/>
            <person name="Sanders M."/>
            <person name="Sharma J."/>
            <person name="Tracey A."/>
            <person name="Quail M.A."/>
            <person name="Weir W."/>
            <person name="Wastling J.M."/>
            <person name="Hall N."/>
            <person name="Willadsen P."/>
            <person name="Lingelbach K."/>
            <person name="Shiels B."/>
            <person name="Tait A."/>
            <person name="Berriman M."/>
            <person name="Allred D.R."/>
            <person name="Pain A."/>
        </authorList>
    </citation>
    <scope>NUCLEOTIDE SEQUENCE [LARGE SCALE GENOMIC DNA]</scope>
    <source>
        <strain evidence="2">Bond</strain>
    </source>
</reference>
<dbReference type="PANTHER" id="PTHR46035">
    <property type="entry name" value="TETRATRICOPEPTIDE REPEAT PROTEIN 4"/>
    <property type="match status" value="1"/>
</dbReference>
<dbReference type="GO" id="GO:0051879">
    <property type="term" value="F:Hsp90 protein binding"/>
    <property type="evidence" value="ECO:0007669"/>
    <property type="project" value="TreeGrafter"/>
</dbReference>
<dbReference type="GO" id="GO:0006457">
    <property type="term" value="P:protein folding"/>
    <property type="evidence" value="ECO:0007669"/>
    <property type="project" value="TreeGrafter"/>
</dbReference>
<dbReference type="SUPFAM" id="SSF48452">
    <property type="entry name" value="TPR-like"/>
    <property type="match status" value="1"/>
</dbReference>
<keyword evidence="2" id="KW-1185">Reference proteome</keyword>
<evidence type="ECO:0000313" key="1">
    <source>
        <dbReference type="EMBL" id="CDR96777.1"/>
    </source>
</evidence>
<dbReference type="OMA" id="EHPLFMD"/>
<dbReference type="GO" id="GO:0030544">
    <property type="term" value="F:Hsp70 protein binding"/>
    <property type="evidence" value="ECO:0007669"/>
    <property type="project" value="TreeGrafter"/>
</dbReference>
<dbReference type="RefSeq" id="XP_012768963.1">
    <property type="nucleotide sequence ID" value="XM_012913509.1"/>
</dbReference>
<organism evidence="1 2">
    <name type="scientific">Babesia bigemina</name>
    <dbReference type="NCBI Taxonomy" id="5866"/>
    <lineage>
        <taxon>Eukaryota</taxon>
        <taxon>Sar</taxon>
        <taxon>Alveolata</taxon>
        <taxon>Apicomplexa</taxon>
        <taxon>Aconoidasida</taxon>
        <taxon>Piroplasmida</taxon>
        <taxon>Babesiidae</taxon>
        <taxon>Babesia</taxon>
    </lineage>
</organism>
<evidence type="ECO:0000313" key="2">
    <source>
        <dbReference type="Proteomes" id="UP000033188"/>
    </source>
</evidence>
<name>A0A061D9Y2_BABBI</name>
<gene>
    <name evidence="1" type="ORF">BBBOND_0306810</name>
</gene>
<dbReference type="Gene3D" id="1.25.40.10">
    <property type="entry name" value="Tetratricopeptide repeat domain"/>
    <property type="match status" value="1"/>
</dbReference>
<dbReference type="PANTHER" id="PTHR46035:SF1">
    <property type="entry name" value="TETRATRICOPEPTIDE REPEAT PROTEIN 4"/>
    <property type="match status" value="1"/>
</dbReference>
<dbReference type="InterPro" id="IPR011990">
    <property type="entry name" value="TPR-like_helical_dom_sf"/>
</dbReference>
<dbReference type="KEGG" id="bbig:BBBOND_0306810"/>
<dbReference type="GeneID" id="24565318"/>
<dbReference type="GO" id="GO:0005829">
    <property type="term" value="C:cytosol"/>
    <property type="evidence" value="ECO:0007669"/>
    <property type="project" value="TreeGrafter"/>
</dbReference>
<dbReference type="EMBL" id="LK391709">
    <property type="protein sequence ID" value="CDR96777.1"/>
    <property type="molecule type" value="Genomic_DNA"/>
</dbReference>
<sequence length="367" mass="41589">MDDDDYHIDPEFLRKFSDQYGDVDHPLFWDEIPRDPAGNEDLEALQQLLADGETRESIAEKYKEVGNGYVQQGAYYYDAAISSYTKGIDAQGKNEKLNAQLYVNRALVHLKKSTAAAACVTVLAGDFVKCVDDCRNAIKRDPTNVKAYYRGAAAAYELELYKKALAFCIAYHDHVKEHGETGADDLPATLEAGSPDLLNVYKRTIDRLRERDEQIAAIKKREDKSKEEELTATRGVLKLLTANGIKLQPNLYEIPQSQNVVFYQDNGCLHTSCLLIYDELGVTDYIENFDYSTTVGDHLDVMFQDQHGEKAFKRHNSKCFYETARGDYHEFGTHETLATIIYVTKVAYRVAPVHVVHKDFDIKTLIS</sequence>
<dbReference type="AlphaFoldDB" id="A0A061D9Y2"/>